<dbReference type="Proteomes" id="UP001204798">
    <property type="component" value="Unassembled WGS sequence"/>
</dbReference>
<dbReference type="SUPFAM" id="SSF53187">
    <property type="entry name" value="Zn-dependent exopeptidases"/>
    <property type="match status" value="1"/>
</dbReference>
<comment type="catalytic activity">
    <reaction evidence="11">
        <text>N-succinyl-(2S,6S)-2,6-diaminopimelate + H2O = (2S,6S)-2,6-diaminopimelate + succinate</text>
        <dbReference type="Rhea" id="RHEA:22608"/>
        <dbReference type="ChEBI" id="CHEBI:15377"/>
        <dbReference type="ChEBI" id="CHEBI:30031"/>
        <dbReference type="ChEBI" id="CHEBI:57609"/>
        <dbReference type="ChEBI" id="CHEBI:58087"/>
        <dbReference type="EC" id="3.5.1.18"/>
    </reaction>
</comment>
<evidence type="ECO:0000256" key="8">
    <source>
        <dbReference type="ARBA" id="ARBA00022801"/>
    </source>
</evidence>
<evidence type="ECO:0000256" key="6">
    <source>
        <dbReference type="ARBA" id="ARBA00016853"/>
    </source>
</evidence>
<dbReference type="PANTHER" id="PTHR43808">
    <property type="entry name" value="ACETYLORNITHINE DEACETYLASE"/>
    <property type="match status" value="1"/>
</dbReference>
<evidence type="ECO:0000256" key="10">
    <source>
        <dbReference type="ARBA" id="ARBA00023285"/>
    </source>
</evidence>
<dbReference type="InterPro" id="IPR036264">
    <property type="entry name" value="Bact_exopeptidase_dim_dom"/>
</dbReference>
<keyword evidence="8 13" id="KW-0378">Hydrolase</keyword>
<comment type="cofactor">
    <cofactor evidence="1">
        <name>Co(2+)</name>
        <dbReference type="ChEBI" id="CHEBI:48828"/>
    </cofactor>
</comment>
<dbReference type="RefSeq" id="WP_259094561.1">
    <property type="nucleotide sequence ID" value="NZ_CP130454.1"/>
</dbReference>
<dbReference type="EMBL" id="JANUCP010000002">
    <property type="protein sequence ID" value="MCS3918581.1"/>
    <property type="molecule type" value="Genomic_DNA"/>
</dbReference>
<dbReference type="EC" id="3.5.1.18" evidence="5"/>
<dbReference type="InterPro" id="IPR001261">
    <property type="entry name" value="ArgE/DapE_CS"/>
</dbReference>
<gene>
    <name evidence="13" type="ORF">M2350_000981</name>
</gene>
<dbReference type="NCBIfam" id="TIGR01910">
    <property type="entry name" value="DapE-ArgE"/>
    <property type="match status" value="1"/>
</dbReference>
<reference evidence="13 14" key="1">
    <citation type="submission" date="2022-08" db="EMBL/GenBank/DDBJ databases">
        <title>Bacterial and archaeal communities from various locations to study Microbial Dark Matter (Phase II).</title>
        <authorList>
            <person name="Stepanauskas R."/>
        </authorList>
    </citation>
    <scope>NUCLEOTIDE SEQUENCE [LARGE SCALE GENOMIC DNA]</scope>
    <source>
        <strain evidence="13 14">PD1</strain>
    </source>
</reference>
<keyword evidence="14" id="KW-1185">Reference proteome</keyword>
<dbReference type="InterPro" id="IPR010182">
    <property type="entry name" value="ArgE/DapE"/>
</dbReference>
<evidence type="ECO:0000256" key="11">
    <source>
        <dbReference type="ARBA" id="ARBA00051301"/>
    </source>
</evidence>
<name>A0ABT2EMC8_9BACT</name>
<dbReference type="SUPFAM" id="SSF55031">
    <property type="entry name" value="Bacterial exopeptidase dimerisation domain"/>
    <property type="match status" value="1"/>
</dbReference>
<comment type="caution">
    <text evidence="13">The sequence shown here is derived from an EMBL/GenBank/DDBJ whole genome shotgun (WGS) entry which is preliminary data.</text>
</comment>
<evidence type="ECO:0000256" key="2">
    <source>
        <dbReference type="ARBA" id="ARBA00001947"/>
    </source>
</evidence>
<accession>A0ABT2EMC8</accession>
<keyword evidence="9" id="KW-0862">Zinc</keyword>
<dbReference type="PROSITE" id="PS00759">
    <property type="entry name" value="ARGE_DAPE_CPG2_2"/>
    <property type="match status" value="1"/>
</dbReference>
<dbReference type="GO" id="GO:0008777">
    <property type="term" value="F:acetylornithine deacetylase activity"/>
    <property type="evidence" value="ECO:0007669"/>
    <property type="project" value="UniProtKB-EC"/>
</dbReference>
<dbReference type="CDD" id="cd03894">
    <property type="entry name" value="M20_ArgE"/>
    <property type="match status" value="1"/>
</dbReference>
<comment type="pathway">
    <text evidence="3">Amino-acid biosynthesis; L-lysine biosynthesis via DAP pathway; LL-2,6-diaminopimelate from (S)-tetrahydrodipicolinate (succinylase route): step 3/3.</text>
</comment>
<evidence type="ECO:0000256" key="3">
    <source>
        <dbReference type="ARBA" id="ARBA00005130"/>
    </source>
</evidence>
<comment type="similarity">
    <text evidence="4">Belongs to the peptidase M20A family.</text>
</comment>
<keyword evidence="7" id="KW-0479">Metal-binding</keyword>
<dbReference type="Gene3D" id="3.40.630.10">
    <property type="entry name" value="Zn peptidases"/>
    <property type="match status" value="1"/>
</dbReference>
<feature type="domain" description="Peptidase M20 dimerisation" evidence="12">
    <location>
        <begin position="172"/>
        <end position="277"/>
    </location>
</feature>
<sequence>MSEMEPVVRLLRDLVAIPSVNPCFDDGTGEKEIAEFVANYAQKAGLEVHRIPVEEGRENVLVGLVGQGTETVLLETHMDTVTAQGMTISPFDPKLEGGKIFGRGACDAKASLAAMLQALVEVAKHGSPPRTIWLAAVVDEENGFRGVQQLIASGFRADYAVVGEPTELNIAIAHKGTVRGSIITRGISAHSSQPERGVNAILRMARVLLALERYDAELKMQVHPLVGSPTLTATVIQGGRGLNLVPDFCQVKVDRRTLPNEDPAVAWEDLKRFLQTQPELLEFEVEVSEPELLNWGMEIPADSVPVQRLSVACQQVGLQPQTIGVRYTSDASFIVRSGIPAMLFGPGSIEQAHTADEWVAVEQVVAAQKVFEVLAMMPNP</sequence>
<evidence type="ECO:0000313" key="13">
    <source>
        <dbReference type="EMBL" id="MCS3918581.1"/>
    </source>
</evidence>
<keyword evidence="10" id="KW-0170">Cobalt</keyword>
<dbReference type="Pfam" id="PF01546">
    <property type="entry name" value="Peptidase_M20"/>
    <property type="match status" value="1"/>
</dbReference>
<dbReference type="InterPro" id="IPR002933">
    <property type="entry name" value="Peptidase_M20"/>
</dbReference>
<evidence type="ECO:0000256" key="4">
    <source>
        <dbReference type="ARBA" id="ARBA00006247"/>
    </source>
</evidence>
<dbReference type="Pfam" id="PF07687">
    <property type="entry name" value="M20_dimer"/>
    <property type="match status" value="1"/>
</dbReference>
<evidence type="ECO:0000259" key="12">
    <source>
        <dbReference type="Pfam" id="PF07687"/>
    </source>
</evidence>
<evidence type="ECO:0000256" key="7">
    <source>
        <dbReference type="ARBA" id="ARBA00022723"/>
    </source>
</evidence>
<evidence type="ECO:0000313" key="14">
    <source>
        <dbReference type="Proteomes" id="UP001204798"/>
    </source>
</evidence>
<organism evidence="13 14">
    <name type="scientific">Candidatus Fervidibacter sacchari</name>
    <dbReference type="NCBI Taxonomy" id="1448929"/>
    <lineage>
        <taxon>Bacteria</taxon>
        <taxon>Candidatus Fervidibacterota</taxon>
        <taxon>Candidatus Fervidibacter</taxon>
    </lineage>
</organism>
<dbReference type="InterPro" id="IPR050072">
    <property type="entry name" value="Peptidase_M20A"/>
</dbReference>
<proteinExistence type="inferred from homology"/>
<dbReference type="Gene3D" id="3.30.70.360">
    <property type="match status" value="1"/>
</dbReference>
<evidence type="ECO:0000256" key="9">
    <source>
        <dbReference type="ARBA" id="ARBA00022833"/>
    </source>
</evidence>
<evidence type="ECO:0000256" key="5">
    <source>
        <dbReference type="ARBA" id="ARBA00011921"/>
    </source>
</evidence>
<comment type="cofactor">
    <cofactor evidence="2">
        <name>Zn(2+)</name>
        <dbReference type="ChEBI" id="CHEBI:29105"/>
    </cofactor>
</comment>
<protein>
    <recommendedName>
        <fullName evidence="6">Probable succinyl-diaminopimelate desuccinylase</fullName>
        <ecNumber evidence="5">3.5.1.18</ecNumber>
    </recommendedName>
</protein>
<evidence type="ECO:0000256" key="1">
    <source>
        <dbReference type="ARBA" id="ARBA00001941"/>
    </source>
</evidence>
<dbReference type="InterPro" id="IPR011650">
    <property type="entry name" value="Peptidase_M20_dimer"/>
</dbReference>